<proteinExistence type="predicted"/>
<protein>
    <submittedName>
        <fullName evidence="1">Uncharacterized protein</fullName>
    </submittedName>
</protein>
<comment type="caution">
    <text evidence="1">The sequence shown here is derived from an EMBL/GenBank/DDBJ whole genome shotgun (WGS) entry which is preliminary data.</text>
</comment>
<evidence type="ECO:0000313" key="2">
    <source>
        <dbReference type="Proteomes" id="UP000315471"/>
    </source>
</evidence>
<reference evidence="1 2" key="1">
    <citation type="submission" date="2019-02" db="EMBL/GenBank/DDBJ databases">
        <title>Deep-cultivation of Planctomycetes and their phenomic and genomic characterization uncovers novel biology.</title>
        <authorList>
            <person name="Wiegand S."/>
            <person name="Jogler M."/>
            <person name="Boedeker C."/>
            <person name="Pinto D."/>
            <person name="Vollmers J."/>
            <person name="Rivas-Marin E."/>
            <person name="Kohn T."/>
            <person name="Peeters S.H."/>
            <person name="Heuer A."/>
            <person name="Rast P."/>
            <person name="Oberbeckmann S."/>
            <person name="Bunk B."/>
            <person name="Jeske O."/>
            <person name="Meyerdierks A."/>
            <person name="Storesund J.E."/>
            <person name="Kallscheuer N."/>
            <person name="Luecker S."/>
            <person name="Lage O.M."/>
            <person name="Pohl T."/>
            <person name="Merkel B.J."/>
            <person name="Hornburger P."/>
            <person name="Mueller R.-W."/>
            <person name="Bruemmer F."/>
            <person name="Labrenz M."/>
            <person name="Spormann A.M."/>
            <person name="Op Den Camp H."/>
            <person name="Overmann J."/>
            <person name="Amann R."/>
            <person name="Jetten M.S.M."/>
            <person name="Mascher T."/>
            <person name="Medema M.H."/>
            <person name="Devos D.P."/>
            <person name="Kaster A.-K."/>
            <person name="Ovreas L."/>
            <person name="Rohde M."/>
            <person name="Galperin M.Y."/>
            <person name="Jogler C."/>
        </authorList>
    </citation>
    <scope>NUCLEOTIDE SEQUENCE [LARGE SCALE GENOMIC DNA]</scope>
    <source>
        <strain evidence="1 2">Q31b</strain>
    </source>
</reference>
<gene>
    <name evidence="1" type="ORF">Q31b_48850</name>
</gene>
<dbReference type="Proteomes" id="UP000315471">
    <property type="component" value="Unassembled WGS sequence"/>
</dbReference>
<evidence type="ECO:0000313" key="1">
    <source>
        <dbReference type="EMBL" id="TWU36604.1"/>
    </source>
</evidence>
<organism evidence="1 2">
    <name type="scientific">Novipirellula aureliae</name>
    <dbReference type="NCBI Taxonomy" id="2527966"/>
    <lineage>
        <taxon>Bacteria</taxon>
        <taxon>Pseudomonadati</taxon>
        <taxon>Planctomycetota</taxon>
        <taxon>Planctomycetia</taxon>
        <taxon>Pirellulales</taxon>
        <taxon>Pirellulaceae</taxon>
        <taxon>Novipirellula</taxon>
    </lineage>
</organism>
<dbReference type="AlphaFoldDB" id="A0A5C6DKJ7"/>
<name>A0A5C6DKJ7_9BACT</name>
<dbReference type="EMBL" id="SJPY01000008">
    <property type="protein sequence ID" value="TWU36604.1"/>
    <property type="molecule type" value="Genomic_DNA"/>
</dbReference>
<sequence length="152" mass="16857">MSSGPLHCLLFGGVEIPSKQQAWSRWSSVNRCPRSTTVNHQMLPLDLFGIAKTCKAKKEDANYVQRTFAFHFLATSSPCPDQLPRSFARSTSKRRRTEHLLSDVDGDDFFVVSDIGGAIRVGGVTPHDRTPERFAGWLDDREAAAFGVSIFA</sequence>
<keyword evidence="2" id="KW-1185">Reference proteome</keyword>
<accession>A0A5C6DKJ7</accession>